<organism evidence="2">
    <name type="scientific">Ceratitis capitata</name>
    <name type="common">Mediterranean fruit fly</name>
    <name type="synonym">Tephritis capitata</name>
    <dbReference type="NCBI Taxonomy" id="7213"/>
    <lineage>
        <taxon>Eukaryota</taxon>
        <taxon>Metazoa</taxon>
        <taxon>Ecdysozoa</taxon>
        <taxon>Arthropoda</taxon>
        <taxon>Hexapoda</taxon>
        <taxon>Insecta</taxon>
        <taxon>Pterygota</taxon>
        <taxon>Neoptera</taxon>
        <taxon>Endopterygota</taxon>
        <taxon>Diptera</taxon>
        <taxon>Brachycera</taxon>
        <taxon>Muscomorpha</taxon>
        <taxon>Tephritoidea</taxon>
        <taxon>Tephritidae</taxon>
        <taxon>Ceratitis</taxon>
        <taxon>Ceratitis</taxon>
    </lineage>
</organism>
<name>W8BYK1_CERCA</name>
<dbReference type="OrthoDB" id="7543230at2759"/>
<feature type="compositionally biased region" description="Polar residues" evidence="1">
    <location>
        <begin position="97"/>
        <end position="116"/>
    </location>
</feature>
<feature type="region of interest" description="Disordered" evidence="1">
    <location>
        <begin position="93"/>
        <end position="129"/>
    </location>
</feature>
<feature type="region of interest" description="Disordered" evidence="1">
    <location>
        <begin position="369"/>
        <end position="394"/>
    </location>
</feature>
<evidence type="ECO:0000313" key="2">
    <source>
        <dbReference type="EMBL" id="JAC01719.1"/>
    </source>
</evidence>
<reference evidence="2" key="2">
    <citation type="journal article" date="2014" name="BMC Genomics">
        <title>A genomic perspective to assessing quality of mass-reared SIT flies used in Mediterranean fruit fly (Ceratitis capitata) eradication in California.</title>
        <authorList>
            <person name="Calla B."/>
            <person name="Hall B."/>
            <person name="Hou S."/>
            <person name="Geib S.M."/>
        </authorList>
    </citation>
    <scope>NUCLEOTIDE SEQUENCE</scope>
</reference>
<sequence length="394" mass="45717">MVLRSGIIIPFQFRDSKKLLMIGVPEENRNLNIWDLRNVVRAAFGIYNFEFRNKKIGFNIPDELLLHYLAQRRDLTNFVIEVGQADPSDVVQDNGLVDSSSTENFTTTGSSLQMNESMHMPETPGQEYRDSFDSKQIKYTDALTNSDVRNAFTSASQSLDKECGVYEGYAEQTQSNPKLHPIGDERAADKCEQGDCGIEQNQKPKKQPPEVDPIQGQLNAGSQIFCPRQTFELRDDNDIHLKKINYQQHQYASCAMNRFRRRGERMSKDQKEVYVKYFEENPCMLSQRRNDTVLESHWNKLAAILNNVPQGAVKNVEEWKQTFDAWRYRVFMYYRYNYKLAGSVTHNVKNFKPLTSTDQRAYSMWTSYKSTPPQQADKPDPFCKSETVQTNYNY</sequence>
<proteinExistence type="evidence at transcript level"/>
<evidence type="ECO:0000256" key="1">
    <source>
        <dbReference type="SAM" id="MobiDB-lite"/>
    </source>
</evidence>
<protein>
    <submittedName>
        <fullName evidence="2">Uncharacterized protein</fullName>
    </submittedName>
</protein>
<reference evidence="2" key="1">
    <citation type="submission" date="2013-07" db="EMBL/GenBank/DDBJ databases">
        <authorList>
            <person name="Geib S."/>
        </authorList>
    </citation>
    <scope>NUCLEOTIDE SEQUENCE</scope>
</reference>
<feature type="region of interest" description="Disordered" evidence="1">
    <location>
        <begin position="188"/>
        <end position="216"/>
    </location>
</feature>
<accession>W8BYK1</accession>
<dbReference type="AlphaFoldDB" id="W8BYK1"/>
<dbReference type="EMBL" id="GAMC01004837">
    <property type="protein sequence ID" value="JAC01719.1"/>
    <property type="molecule type" value="mRNA"/>
</dbReference>